<gene>
    <name evidence="2" type="ORF">CYD53_105130</name>
</gene>
<reference evidence="2 3" key="1">
    <citation type="submission" date="2018-01" db="EMBL/GenBank/DDBJ databases">
        <title>Genomic Encyclopedia of Type Strains, Phase III (KMG-III): the genomes of soil and plant-associated and newly described type strains.</title>
        <authorList>
            <person name="Whitman W."/>
        </authorList>
    </citation>
    <scope>NUCLEOTIDE SEQUENCE [LARGE SCALE GENOMIC DNA]</scope>
    <source>
        <strain evidence="2 3">1131</strain>
    </source>
</reference>
<keyword evidence="1" id="KW-0732">Signal</keyword>
<dbReference type="AlphaFoldDB" id="A0A2S4MCV6"/>
<feature type="signal peptide" evidence="1">
    <location>
        <begin position="1"/>
        <end position="24"/>
    </location>
</feature>
<evidence type="ECO:0000313" key="3">
    <source>
        <dbReference type="Proteomes" id="UP000236919"/>
    </source>
</evidence>
<feature type="chain" id="PRO_5015616986" evidence="1">
    <location>
        <begin position="25"/>
        <end position="234"/>
    </location>
</feature>
<protein>
    <submittedName>
        <fullName evidence="2">Uncharacterized protein</fullName>
    </submittedName>
</protein>
<evidence type="ECO:0000313" key="2">
    <source>
        <dbReference type="EMBL" id="POR52465.1"/>
    </source>
</evidence>
<sequence length="234" mass="24783">MPKFPWKTTLAATTILGSTAFVFAQTSPGMNGPTGMHRQMMSGQMAQGAGDMSQMHKHMMQGRGGMGPAMGQGTGEGTPNSMHGASGEPTMPGQDAFGAIQEVVQILAANPATDWSKVNITGLRDHLIDMNEVTLRAAASERILGDSIEIMVTGEGRTLAAIKRMVPAHVKELKESGWKAETDELPDGVKLTVNASETMPLAKLKALGFIGIMVQGAHHQAHHLMMAKGGFAEH</sequence>
<accession>A0A2S4MCV6</accession>
<organism evidence="2 3">
    <name type="scientific">Bosea psychrotolerans</name>
    <dbReference type="NCBI Taxonomy" id="1871628"/>
    <lineage>
        <taxon>Bacteria</taxon>
        <taxon>Pseudomonadati</taxon>
        <taxon>Pseudomonadota</taxon>
        <taxon>Alphaproteobacteria</taxon>
        <taxon>Hyphomicrobiales</taxon>
        <taxon>Boseaceae</taxon>
        <taxon>Bosea</taxon>
    </lineage>
</organism>
<name>A0A2S4MCV6_9HYPH</name>
<dbReference type="Proteomes" id="UP000236919">
    <property type="component" value="Unassembled WGS sequence"/>
</dbReference>
<evidence type="ECO:0000256" key="1">
    <source>
        <dbReference type="SAM" id="SignalP"/>
    </source>
</evidence>
<dbReference type="EMBL" id="PQFZ01000005">
    <property type="protein sequence ID" value="POR52465.1"/>
    <property type="molecule type" value="Genomic_DNA"/>
</dbReference>
<proteinExistence type="predicted"/>
<dbReference type="RefSeq" id="WP_103718090.1">
    <property type="nucleotide sequence ID" value="NZ_PQFZ01000005.1"/>
</dbReference>
<keyword evidence="3" id="KW-1185">Reference proteome</keyword>
<comment type="caution">
    <text evidence="2">The sequence shown here is derived from an EMBL/GenBank/DDBJ whole genome shotgun (WGS) entry which is preliminary data.</text>
</comment>